<accession>A0ABS8RMG4</accession>
<reference evidence="1 2" key="1">
    <citation type="journal article" date="2021" name="BMC Genomics">
        <title>Datura genome reveals duplications of psychoactive alkaloid biosynthetic genes and high mutation rate following tissue culture.</title>
        <authorList>
            <person name="Rajewski A."/>
            <person name="Carter-House D."/>
            <person name="Stajich J."/>
            <person name="Litt A."/>
        </authorList>
    </citation>
    <scope>NUCLEOTIDE SEQUENCE [LARGE SCALE GENOMIC DNA]</scope>
    <source>
        <strain evidence="1">AR-01</strain>
    </source>
</reference>
<protein>
    <submittedName>
        <fullName evidence="1">Uncharacterized protein</fullName>
    </submittedName>
</protein>
<dbReference type="InterPro" id="IPR023213">
    <property type="entry name" value="CAT-like_dom_sf"/>
</dbReference>
<dbReference type="Proteomes" id="UP000823775">
    <property type="component" value="Unassembled WGS sequence"/>
</dbReference>
<organism evidence="1 2">
    <name type="scientific">Datura stramonium</name>
    <name type="common">Jimsonweed</name>
    <name type="synonym">Common thornapple</name>
    <dbReference type="NCBI Taxonomy" id="4076"/>
    <lineage>
        <taxon>Eukaryota</taxon>
        <taxon>Viridiplantae</taxon>
        <taxon>Streptophyta</taxon>
        <taxon>Embryophyta</taxon>
        <taxon>Tracheophyta</taxon>
        <taxon>Spermatophyta</taxon>
        <taxon>Magnoliopsida</taxon>
        <taxon>eudicotyledons</taxon>
        <taxon>Gunneridae</taxon>
        <taxon>Pentapetalae</taxon>
        <taxon>asterids</taxon>
        <taxon>lamiids</taxon>
        <taxon>Solanales</taxon>
        <taxon>Solanaceae</taxon>
        <taxon>Solanoideae</taxon>
        <taxon>Datureae</taxon>
        <taxon>Datura</taxon>
    </lineage>
</organism>
<proteinExistence type="predicted"/>
<dbReference type="EMBL" id="JACEIK010000049">
    <property type="protein sequence ID" value="MCD7447994.1"/>
    <property type="molecule type" value="Genomic_DNA"/>
</dbReference>
<dbReference type="Gene3D" id="3.30.559.10">
    <property type="entry name" value="Chloramphenicol acetyltransferase-like domain"/>
    <property type="match status" value="2"/>
</dbReference>
<comment type="caution">
    <text evidence="1">The sequence shown here is derived from an EMBL/GenBank/DDBJ whole genome shotgun (WGS) entry which is preliminary data.</text>
</comment>
<name>A0ABS8RMG4_DATST</name>
<keyword evidence="2" id="KW-1185">Reference proteome</keyword>
<dbReference type="Pfam" id="PF02458">
    <property type="entry name" value="Transferase"/>
    <property type="match status" value="2"/>
</dbReference>
<evidence type="ECO:0000313" key="1">
    <source>
        <dbReference type="EMBL" id="MCD7447994.1"/>
    </source>
</evidence>
<dbReference type="PANTHER" id="PTHR35770">
    <property type="entry name" value="U2 SMALL NUCLEAR RIBONUCLEOPROTEIN AUXILIARY FACTOR-LIKE PROTEIN"/>
    <property type="match status" value="1"/>
</dbReference>
<sequence>MNSQFTAVIKVLSMSKPKSMRILLNISTKDPTILSFWMIFFQQICHQVHYSKDQVNTFNCEGLVMGINISHILADGFTLGTFVKEWAHISQTGTTKDCLSSFGGLWSLFPTRVQSGSLFSAPSNRDPSIVTKSDSKAKTEPVECHIHETYSVEVASLMEGSCGNFISQTWTFKGIFFIEVPQDIAATIGKASIDDITSVRAGHRSYFGWGKPSWVSSVSKNYEGISLIDTKSEDGIEAWIGLKEKDMAEFERDPDILSTSKPFPLHVHGLPSDPSTLRVCATDFHSNTWDALKSAQELEDMRDRTGIGGSWSDFIDYLIAALKSEDVKLVMDGQSKLEGAAHAKLVAQAEGYRAYLFSNNDAVSCQMFYQKKRKRMKLQKQLSAVLYSKRQKMQKITENTASDTATIGSSLESPVKQAAQLPSAKVSNRVVPAHRRARVRGVLLHDTEDERQD</sequence>
<evidence type="ECO:0000313" key="2">
    <source>
        <dbReference type="Proteomes" id="UP000823775"/>
    </source>
</evidence>
<gene>
    <name evidence="1" type="ORF">HAX54_036814</name>
</gene>
<dbReference type="PANTHER" id="PTHR35770:SF1">
    <property type="entry name" value="U2 SMALL NUCLEAR RIBONUCLEOPROTEIN AUXILIARY FACTOR-LIKE PROTEIN"/>
    <property type="match status" value="1"/>
</dbReference>